<dbReference type="Proteomes" id="UP000257240">
    <property type="component" value="Unassembled WGS sequence"/>
</dbReference>
<sequence>MKITGGYLKGQKLFLPPPKDLSIRPLRSRIRKSLFDLLGQDLSEAKVLDLFSGTGALGIEALSRGADLVFFVDFSNLSLSLIHKNLEKLKLTEKALVLKLKLPEGLSKLSQAYPQVKFDLVFITPPYKTGLSLKTLKALPTEILDQEAIIMVEEATGIPLPEKTDRFVLIKVKTYGETTLYFYQPVIPNTEEDS</sequence>
<dbReference type="PANTHER" id="PTHR43542:SF1">
    <property type="entry name" value="METHYLTRANSFERASE"/>
    <property type="match status" value="1"/>
</dbReference>
<comment type="caution">
    <text evidence="3">The sequence shown here is derived from an EMBL/GenBank/DDBJ whole genome shotgun (WGS) entry which is preliminary data.</text>
</comment>
<dbReference type="PIRSF" id="PIRSF004553">
    <property type="entry name" value="CHP00095"/>
    <property type="match status" value="1"/>
</dbReference>
<reference evidence="3 4" key="1">
    <citation type="journal article" date="2018" name="Nat. Biotechnol.">
        <title>A standardized bacterial taxonomy based on genome phylogeny substantially revises the tree of life.</title>
        <authorList>
            <person name="Parks D.H."/>
            <person name="Chuvochina M."/>
            <person name="Waite D.W."/>
            <person name="Rinke C."/>
            <person name="Skarshewski A."/>
            <person name="Chaumeil P.A."/>
            <person name="Hugenholtz P."/>
        </authorList>
    </citation>
    <scope>NUCLEOTIDE SEQUENCE [LARGE SCALE GENOMIC DNA]</scope>
    <source>
        <strain evidence="3">UBA12529</strain>
    </source>
</reference>
<dbReference type="InterPro" id="IPR029063">
    <property type="entry name" value="SAM-dependent_MTases_sf"/>
</dbReference>
<keyword evidence="2 3" id="KW-0808">Transferase</keyword>
<gene>
    <name evidence="3" type="primary">rsmD</name>
    <name evidence="3" type="ORF">DCE01_02160</name>
</gene>
<dbReference type="InterPro" id="IPR004398">
    <property type="entry name" value="RNA_MeTrfase_RsmD"/>
</dbReference>
<evidence type="ECO:0000256" key="2">
    <source>
        <dbReference type="ARBA" id="ARBA00022679"/>
    </source>
</evidence>
<dbReference type="Gene3D" id="3.40.50.150">
    <property type="entry name" value="Vaccinia Virus protein VP39"/>
    <property type="match status" value="1"/>
</dbReference>
<dbReference type="Pfam" id="PF03602">
    <property type="entry name" value="Cons_hypoth95"/>
    <property type="match status" value="1"/>
</dbReference>
<proteinExistence type="predicted"/>
<dbReference type="EMBL" id="DLVE01000025">
    <property type="protein sequence ID" value="HAA83584.1"/>
    <property type="molecule type" value="Genomic_DNA"/>
</dbReference>
<name>A0A124FKU0_9BACT</name>
<dbReference type="NCBIfam" id="TIGR00095">
    <property type="entry name" value="16S rRNA (guanine(966)-N(2))-methyltransferase RsmD"/>
    <property type="match status" value="1"/>
</dbReference>
<dbReference type="PANTHER" id="PTHR43542">
    <property type="entry name" value="METHYLTRANSFERASE"/>
    <property type="match status" value="1"/>
</dbReference>
<evidence type="ECO:0000313" key="3">
    <source>
        <dbReference type="EMBL" id="HAA83584.1"/>
    </source>
</evidence>
<keyword evidence="1 3" id="KW-0489">Methyltransferase</keyword>
<dbReference type="AlphaFoldDB" id="A0A124FKU0"/>
<dbReference type="CDD" id="cd02440">
    <property type="entry name" value="AdoMet_MTases"/>
    <property type="match status" value="1"/>
</dbReference>
<evidence type="ECO:0000313" key="4">
    <source>
        <dbReference type="Proteomes" id="UP000257240"/>
    </source>
</evidence>
<evidence type="ECO:0000256" key="1">
    <source>
        <dbReference type="ARBA" id="ARBA00022603"/>
    </source>
</evidence>
<organism evidence="3 4">
    <name type="scientific">Thermodesulfobacterium commune</name>
    <dbReference type="NCBI Taxonomy" id="1741"/>
    <lineage>
        <taxon>Bacteria</taxon>
        <taxon>Pseudomonadati</taxon>
        <taxon>Thermodesulfobacteriota</taxon>
        <taxon>Thermodesulfobacteria</taxon>
        <taxon>Thermodesulfobacteriales</taxon>
        <taxon>Thermodesulfobacteriaceae</taxon>
        <taxon>Thermodesulfobacterium</taxon>
    </lineage>
</organism>
<dbReference type="SUPFAM" id="SSF53335">
    <property type="entry name" value="S-adenosyl-L-methionine-dependent methyltransferases"/>
    <property type="match status" value="1"/>
</dbReference>
<accession>A0A124FKU0</accession>
<protein>
    <submittedName>
        <fullName evidence="3">16S rRNA (Guanine(966)-N(2))-methyltransferase RsmD</fullName>
    </submittedName>
</protein>
<dbReference type="GO" id="GO:0008168">
    <property type="term" value="F:methyltransferase activity"/>
    <property type="evidence" value="ECO:0007669"/>
    <property type="project" value="UniProtKB-KW"/>
</dbReference>
<dbReference type="GO" id="GO:0031167">
    <property type="term" value="P:rRNA methylation"/>
    <property type="evidence" value="ECO:0007669"/>
    <property type="project" value="InterPro"/>
</dbReference>
<dbReference type="RefSeq" id="WP_051754556.1">
    <property type="nucleotide sequence ID" value="NZ_DAINLL010000006.1"/>
</dbReference>